<dbReference type="InterPro" id="IPR056209">
    <property type="entry name" value="SU10_adaptor"/>
</dbReference>
<reference evidence="1" key="1">
    <citation type="submission" date="2020-03" db="EMBL/GenBank/DDBJ databases">
        <title>The deep terrestrial virosphere.</title>
        <authorList>
            <person name="Holmfeldt K."/>
            <person name="Nilsson E."/>
            <person name="Simone D."/>
            <person name="Lopez-Fernandez M."/>
            <person name="Wu X."/>
            <person name="de Brujin I."/>
            <person name="Lundin D."/>
            <person name="Andersson A."/>
            <person name="Bertilsson S."/>
            <person name="Dopson M."/>
        </authorList>
    </citation>
    <scope>NUCLEOTIDE SEQUENCE</scope>
    <source>
        <strain evidence="1">MM415B01910</strain>
    </source>
</reference>
<dbReference type="Pfam" id="PF24175">
    <property type="entry name" value="SU10_adaptor"/>
    <property type="match status" value="1"/>
</dbReference>
<evidence type="ECO:0000313" key="1">
    <source>
        <dbReference type="EMBL" id="QJA56181.1"/>
    </source>
</evidence>
<sequence length="171" mass="19065">MGIHDLAAKTRCNESVYAVALESGISEYSLNSTDYITINTALYYSGTTIYKGLKRGNPQSTGHVSSPKEPMFWYQTGNRIGFYPIPTASISGCSVFVYLTERLSSIAPTDTIPTPAIYDNALVYFVVAQGAYRDVQKTMGDAYMVMYHDILKLFRGDFEERPVEAPKEIIK</sequence>
<protein>
    <submittedName>
        <fullName evidence="1">Uncharacterized protein</fullName>
    </submittedName>
</protein>
<proteinExistence type="predicted"/>
<name>A0A6M3IFN7_9ZZZZ</name>
<organism evidence="1">
    <name type="scientific">viral metagenome</name>
    <dbReference type="NCBI Taxonomy" id="1070528"/>
    <lineage>
        <taxon>unclassified sequences</taxon>
        <taxon>metagenomes</taxon>
        <taxon>organismal metagenomes</taxon>
    </lineage>
</organism>
<accession>A0A6M3IFN7</accession>
<dbReference type="EMBL" id="MT141204">
    <property type="protein sequence ID" value="QJA56181.1"/>
    <property type="molecule type" value="Genomic_DNA"/>
</dbReference>
<dbReference type="AlphaFoldDB" id="A0A6M3IFN7"/>
<gene>
    <name evidence="1" type="ORF">MM415B01910_0014</name>
</gene>